<name>A0A231V0U1_9HYPH</name>
<dbReference type="Pfam" id="PF05545">
    <property type="entry name" value="FixQ"/>
    <property type="match status" value="1"/>
</dbReference>
<proteinExistence type="predicted"/>
<keyword evidence="1" id="KW-0812">Transmembrane</keyword>
<keyword evidence="1" id="KW-1133">Transmembrane helix</keyword>
<evidence type="ECO:0000313" key="2">
    <source>
        <dbReference type="EMBL" id="OXT01717.1"/>
    </source>
</evidence>
<organism evidence="2 3">
    <name type="scientific">Notoacmeibacter marinus</name>
    <dbReference type="NCBI Taxonomy" id="1876515"/>
    <lineage>
        <taxon>Bacteria</taxon>
        <taxon>Pseudomonadati</taxon>
        <taxon>Pseudomonadota</taxon>
        <taxon>Alphaproteobacteria</taxon>
        <taxon>Hyphomicrobiales</taxon>
        <taxon>Notoacmeibacteraceae</taxon>
        <taxon>Notoacmeibacter</taxon>
    </lineage>
</organism>
<dbReference type="RefSeq" id="WP_094075687.1">
    <property type="nucleotide sequence ID" value="NZ_KZ851842.1"/>
</dbReference>
<dbReference type="InterPro" id="IPR008621">
    <property type="entry name" value="Cbb3-typ_cyt_oxidase_comp"/>
</dbReference>
<dbReference type="AlphaFoldDB" id="A0A231V0U1"/>
<evidence type="ECO:0000256" key="1">
    <source>
        <dbReference type="SAM" id="Phobius"/>
    </source>
</evidence>
<evidence type="ECO:0000313" key="3">
    <source>
        <dbReference type="Proteomes" id="UP000215405"/>
    </source>
</evidence>
<accession>A0A231V0U1</accession>
<feature type="transmembrane region" description="Helical" evidence="1">
    <location>
        <begin position="15"/>
        <end position="33"/>
    </location>
</feature>
<keyword evidence="1" id="KW-0472">Membrane</keyword>
<dbReference type="CDD" id="cd01324">
    <property type="entry name" value="cbb3_Oxidase_CcoQ"/>
    <property type="match status" value="1"/>
</dbReference>
<dbReference type="EMBL" id="NBYO01000001">
    <property type="protein sequence ID" value="OXT01717.1"/>
    <property type="molecule type" value="Genomic_DNA"/>
</dbReference>
<gene>
    <name evidence="2" type="ORF">B7H23_01790</name>
</gene>
<dbReference type="OrthoDB" id="9801588at2"/>
<sequence>MEFSYDAMRQFADSWGLLGMMAFFFTVIVMVLWPGARSKAEDAAQIPFKED</sequence>
<protein>
    <submittedName>
        <fullName evidence="2">Cbb3-type cytochrome C oxidase subunit 3</fullName>
    </submittedName>
</protein>
<comment type="caution">
    <text evidence="2">The sequence shown here is derived from an EMBL/GenBank/DDBJ whole genome shotgun (WGS) entry which is preliminary data.</text>
</comment>
<dbReference type="Proteomes" id="UP000215405">
    <property type="component" value="Unassembled WGS sequence"/>
</dbReference>
<reference evidence="3" key="1">
    <citation type="journal article" date="2017" name="Int. J. Syst. Evol. Microbiol.">
        <title>Notoacmeibacter marinus gen. nov., sp. nov., isolated from the gut of a limpet and proposal of Notoacmeibacteraceae fam. nov. in the order Rhizobiales of the class Alphaproteobacteria.</title>
        <authorList>
            <person name="Huang Z."/>
            <person name="Guo F."/>
            <person name="Lai Q."/>
        </authorList>
    </citation>
    <scope>NUCLEOTIDE SEQUENCE [LARGE SCALE GENOMIC DNA]</scope>
    <source>
        <strain evidence="3">XMTR2A4</strain>
    </source>
</reference>
<keyword evidence="3" id="KW-1185">Reference proteome</keyword>